<keyword evidence="2" id="KW-0732">Signal</keyword>
<comment type="caution">
    <text evidence="3">The sequence shown here is derived from an EMBL/GenBank/DDBJ whole genome shotgun (WGS) entry which is preliminary data.</text>
</comment>
<evidence type="ECO:0000313" key="4">
    <source>
        <dbReference type="Proteomes" id="UP000596742"/>
    </source>
</evidence>
<feature type="compositionally biased region" description="Basic residues" evidence="1">
    <location>
        <begin position="163"/>
        <end position="173"/>
    </location>
</feature>
<feature type="compositionally biased region" description="Pro residues" evidence="1">
    <location>
        <begin position="174"/>
        <end position="184"/>
    </location>
</feature>
<feature type="signal peptide" evidence="2">
    <location>
        <begin position="1"/>
        <end position="19"/>
    </location>
</feature>
<evidence type="ECO:0000256" key="1">
    <source>
        <dbReference type="SAM" id="MobiDB-lite"/>
    </source>
</evidence>
<reference evidence="3" key="1">
    <citation type="submission" date="2018-11" db="EMBL/GenBank/DDBJ databases">
        <authorList>
            <person name="Alioto T."/>
            <person name="Alioto T."/>
        </authorList>
    </citation>
    <scope>NUCLEOTIDE SEQUENCE</scope>
</reference>
<keyword evidence="4" id="KW-1185">Reference proteome</keyword>
<evidence type="ECO:0000256" key="2">
    <source>
        <dbReference type="SAM" id="SignalP"/>
    </source>
</evidence>
<dbReference type="OrthoDB" id="6167579at2759"/>
<accession>A0A8B6E7L2</accession>
<evidence type="ECO:0000313" key="3">
    <source>
        <dbReference type="EMBL" id="VDI29475.1"/>
    </source>
</evidence>
<feature type="chain" id="PRO_5032454626" evidence="2">
    <location>
        <begin position="20"/>
        <end position="227"/>
    </location>
</feature>
<name>A0A8B6E7L2_MYTGA</name>
<gene>
    <name evidence="3" type="ORF">MGAL_10B014330</name>
</gene>
<organism evidence="3 4">
    <name type="scientific">Mytilus galloprovincialis</name>
    <name type="common">Mediterranean mussel</name>
    <dbReference type="NCBI Taxonomy" id="29158"/>
    <lineage>
        <taxon>Eukaryota</taxon>
        <taxon>Metazoa</taxon>
        <taxon>Spiralia</taxon>
        <taxon>Lophotrochozoa</taxon>
        <taxon>Mollusca</taxon>
        <taxon>Bivalvia</taxon>
        <taxon>Autobranchia</taxon>
        <taxon>Pteriomorphia</taxon>
        <taxon>Mytilida</taxon>
        <taxon>Mytiloidea</taxon>
        <taxon>Mytilidae</taxon>
        <taxon>Mytilinae</taxon>
        <taxon>Mytilus</taxon>
    </lineage>
</organism>
<proteinExistence type="predicted"/>
<dbReference type="AlphaFoldDB" id="A0A8B6E7L2"/>
<dbReference type="Proteomes" id="UP000596742">
    <property type="component" value="Unassembled WGS sequence"/>
</dbReference>
<feature type="region of interest" description="Disordered" evidence="1">
    <location>
        <begin position="151"/>
        <end position="196"/>
    </location>
</feature>
<feature type="compositionally biased region" description="Polar residues" evidence="1">
    <location>
        <begin position="151"/>
        <end position="162"/>
    </location>
</feature>
<sequence length="227" mass="25741">MMLQFIATVLCLIFGCSYALSPAEHYAGTVASIRGKTIYDFIGDLGACAEMDYPEEPSIEDGMGKCILDVVQDLCPEGTCSPLTMVSLFYVGWYKVEEKKECVNFNDEENFVSDPSCHIRIKTKFASASPAHFDLLFWFLYDPEVPEMNACNDQRSLQSPVSQKKRKNLRTRGKPPPPPPPPENIPLNKKSVRDNHSVEKINEAIMKSRDSGIFSHLKRKLRRFNRN</sequence>
<protein>
    <submittedName>
        <fullName evidence="3">Uncharacterized protein</fullName>
    </submittedName>
</protein>
<dbReference type="EMBL" id="UYJE01004595">
    <property type="protein sequence ID" value="VDI29475.1"/>
    <property type="molecule type" value="Genomic_DNA"/>
</dbReference>